<sequence length="154" mass="17804">MPADLLARWGDAHALFDRLEGAWCLDRTIENQATMTGVATFRRHDPDALEYREEGRVRLADGKTFDAHRKYRFERAPQGFLVFFAEEPPRLFHQIELRPDGDAFAGSATHACSPDVYRSDYRFLADGTFLIRHAVRGPRKDYVSTTVFRRPETR</sequence>
<dbReference type="Proteomes" id="UP001363010">
    <property type="component" value="Unassembled WGS sequence"/>
</dbReference>
<keyword evidence="3" id="KW-1185">Reference proteome</keyword>
<feature type="domain" description="DUF6314" evidence="1">
    <location>
        <begin position="19"/>
        <end position="150"/>
    </location>
</feature>
<dbReference type="InterPro" id="IPR045632">
    <property type="entry name" value="DUF6314"/>
</dbReference>
<evidence type="ECO:0000313" key="2">
    <source>
        <dbReference type="EMBL" id="MEJ8824282.1"/>
    </source>
</evidence>
<name>A0ABU8W2L9_9BURK</name>
<dbReference type="EMBL" id="JBBKZV010000012">
    <property type="protein sequence ID" value="MEJ8824282.1"/>
    <property type="molecule type" value="Genomic_DNA"/>
</dbReference>
<dbReference type="RefSeq" id="WP_340365326.1">
    <property type="nucleotide sequence ID" value="NZ_JBBKZV010000012.1"/>
</dbReference>
<accession>A0ABU8W2L9</accession>
<proteinExistence type="predicted"/>
<protein>
    <submittedName>
        <fullName evidence="2">DUF6314 family protein</fullName>
    </submittedName>
</protein>
<comment type="caution">
    <text evidence="2">The sequence shown here is derived from an EMBL/GenBank/DDBJ whole genome shotgun (WGS) entry which is preliminary data.</text>
</comment>
<reference evidence="2 3" key="1">
    <citation type="submission" date="2024-03" db="EMBL/GenBank/DDBJ databases">
        <title>Novel species of the genus Variovorax.</title>
        <authorList>
            <person name="Liu Q."/>
            <person name="Xin Y.-H."/>
        </authorList>
    </citation>
    <scope>NUCLEOTIDE SEQUENCE [LARGE SCALE GENOMIC DNA]</scope>
    <source>
        <strain evidence="2 3">KACC 18501</strain>
    </source>
</reference>
<evidence type="ECO:0000313" key="3">
    <source>
        <dbReference type="Proteomes" id="UP001363010"/>
    </source>
</evidence>
<organism evidence="2 3">
    <name type="scientific">Variovorax humicola</name>
    <dbReference type="NCBI Taxonomy" id="1769758"/>
    <lineage>
        <taxon>Bacteria</taxon>
        <taxon>Pseudomonadati</taxon>
        <taxon>Pseudomonadota</taxon>
        <taxon>Betaproteobacteria</taxon>
        <taxon>Burkholderiales</taxon>
        <taxon>Comamonadaceae</taxon>
        <taxon>Variovorax</taxon>
    </lineage>
</organism>
<dbReference type="Pfam" id="PF19834">
    <property type="entry name" value="DUF6314"/>
    <property type="match status" value="1"/>
</dbReference>
<evidence type="ECO:0000259" key="1">
    <source>
        <dbReference type="Pfam" id="PF19834"/>
    </source>
</evidence>
<gene>
    <name evidence="2" type="ORF">WKW80_19955</name>
</gene>